<dbReference type="AlphaFoldDB" id="A0A9P4KDM7"/>
<dbReference type="Proteomes" id="UP000800093">
    <property type="component" value="Unassembled WGS sequence"/>
</dbReference>
<accession>A0A9P4KDM7</accession>
<keyword evidence="2" id="KW-1185">Reference proteome</keyword>
<evidence type="ECO:0000313" key="2">
    <source>
        <dbReference type="Proteomes" id="UP000800093"/>
    </source>
</evidence>
<comment type="caution">
    <text evidence="1">The sequence shown here is derived from an EMBL/GenBank/DDBJ whole genome shotgun (WGS) entry which is preliminary data.</text>
</comment>
<reference evidence="2" key="1">
    <citation type="journal article" date="2020" name="Stud. Mycol.">
        <title>101 Dothideomycetes genomes: A test case for predicting lifestyles and emergence of pathogens.</title>
        <authorList>
            <person name="Haridas S."/>
            <person name="Albert R."/>
            <person name="Binder M."/>
            <person name="Bloem J."/>
            <person name="LaButti K."/>
            <person name="Salamov A."/>
            <person name="Andreopoulos B."/>
            <person name="Baker S."/>
            <person name="Barry K."/>
            <person name="Bills G."/>
            <person name="Bluhm B."/>
            <person name="Cannon C."/>
            <person name="Castanera R."/>
            <person name="Culley D."/>
            <person name="Daum C."/>
            <person name="Ezra D."/>
            <person name="Gonzalez J."/>
            <person name="Henrissat B."/>
            <person name="Kuo A."/>
            <person name="Liang C."/>
            <person name="Lipzen A."/>
            <person name="Lutzoni F."/>
            <person name="Magnuson J."/>
            <person name="Mondo S."/>
            <person name="Nolan M."/>
            <person name="Ohm R."/>
            <person name="Pangilinan J."/>
            <person name="Park H.-J."/>
            <person name="Ramirez L."/>
            <person name="Alfaro M."/>
            <person name="Sun H."/>
            <person name="Tritt A."/>
            <person name="Yoshinaga Y."/>
            <person name="Zwiers L.-H."/>
            <person name="Turgeon B."/>
            <person name="Goodwin S."/>
            <person name="Spatafora J."/>
            <person name="Crous P."/>
            <person name="Grigoriev I."/>
        </authorList>
    </citation>
    <scope>NUCLEOTIDE SEQUENCE [LARGE SCALE GENOMIC DNA]</scope>
    <source>
        <strain evidence="2">CBS 304.66</strain>
    </source>
</reference>
<name>A0A9P4KDM7_9PLEO</name>
<sequence>MATITINDLPRETFDKVCRNLLEYEYPTTERFPTLTLASKRGILSARTVWAGLRECSPLRELFVKVLEETPFFTIGTRMPDLEAVSQSEYAKLMATLSLCGLILKAEGIGRPSGFYTYLAVVLEQFPRIKHLRYYPVTKRYFDGCWSTQTRFRWGRAEYYCTLAGEPARAYSPGMKRCGDNDIVVFCQACAKAGLELESVTVPLFGNRGLWCAVQPYATPSSIKRLSVNLTGFGERSLGIRSNAIIQLWIAGLPQLEFLEIAVARKAEETTVTPTHITGFSGFRKLTTVKEFRLLTDSTYFFQESDIIDNLRWFPMLKRLSLGYIQLMNGTWDSLVWRLLPLNLDALWVLNPITIERIPPDRVRRHDESHQGKWPVARSCRWIHARVPRDHAIYPAGSDFDYSGFSIFEQDRE</sequence>
<evidence type="ECO:0000313" key="1">
    <source>
        <dbReference type="EMBL" id="KAF2265922.1"/>
    </source>
</evidence>
<proteinExistence type="predicted"/>
<protein>
    <submittedName>
        <fullName evidence="1">Uncharacterized protein</fullName>
    </submittedName>
</protein>
<dbReference type="EMBL" id="ML986602">
    <property type="protein sequence ID" value="KAF2265922.1"/>
    <property type="molecule type" value="Genomic_DNA"/>
</dbReference>
<gene>
    <name evidence="1" type="ORF">CC78DRAFT_578773</name>
</gene>
<dbReference type="OrthoDB" id="3792931at2759"/>
<organism evidence="1 2">
    <name type="scientific">Lojkania enalia</name>
    <dbReference type="NCBI Taxonomy" id="147567"/>
    <lineage>
        <taxon>Eukaryota</taxon>
        <taxon>Fungi</taxon>
        <taxon>Dikarya</taxon>
        <taxon>Ascomycota</taxon>
        <taxon>Pezizomycotina</taxon>
        <taxon>Dothideomycetes</taxon>
        <taxon>Pleosporomycetidae</taxon>
        <taxon>Pleosporales</taxon>
        <taxon>Pleosporales incertae sedis</taxon>
        <taxon>Lojkania</taxon>
    </lineage>
</organism>